<dbReference type="InterPro" id="IPR017871">
    <property type="entry name" value="ABC_transporter-like_CS"/>
</dbReference>
<dbReference type="CDD" id="cd03214">
    <property type="entry name" value="ABC_Iron-Siderophores_B12_Hemin"/>
    <property type="match status" value="1"/>
</dbReference>
<dbReference type="InterPro" id="IPR051535">
    <property type="entry name" value="Siderophore_ABC-ATPase"/>
</dbReference>
<feature type="domain" description="ABC transporter" evidence="11">
    <location>
        <begin position="2"/>
        <end position="236"/>
    </location>
</feature>
<evidence type="ECO:0000256" key="8">
    <source>
        <dbReference type="ARBA" id="ARBA00023004"/>
    </source>
</evidence>
<dbReference type="InterPro" id="IPR027417">
    <property type="entry name" value="P-loop_NTPase"/>
</dbReference>
<evidence type="ECO:0000256" key="6">
    <source>
        <dbReference type="ARBA" id="ARBA00022741"/>
    </source>
</evidence>
<keyword evidence="3" id="KW-0813">Transport</keyword>
<dbReference type="EMBL" id="QNSE01000001">
    <property type="protein sequence ID" value="RBP85703.1"/>
    <property type="molecule type" value="Genomic_DNA"/>
</dbReference>
<dbReference type="FunFam" id="3.40.50.300:FF:000134">
    <property type="entry name" value="Iron-enterobactin ABC transporter ATP-binding protein"/>
    <property type="match status" value="1"/>
</dbReference>
<comment type="similarity">
    <text evidence="2">Belongs to the ABC transporter superfamily.</text>
</comment>
<dbReference type="SMART" id="SM00382">
    <property type="entry name" value="AAA"/>
    <property type="match status" value="1"/>
</dbReference>
<keyword evidence="13" id="KW-1185">Reference proteome</keyword>
<evidence type="ECO:0000256" key="3">
    <source>
        <dbReference type="ARBA" id="ARBA00022448"/>
    </source>
</evidence>
<dbReference type="GO" id="GO:0006826">
    <property type="term" value="P:iron ion transport"/>
    <property type="evidence" value="ECO:0007669"/>
    <property type="project" value="UniProtKB-KW"/>
</dbReference>
<evidence type="ECO:0000256" key="5">
    <source>
        <dbReference type="ARBA" id="ARBA00022496"/>
    </source>
</evidence>
<dbReference type="PANTHER" id="PTHR42771">
    <property type="entry name" value="IRON(3+)-HYDROXAMATE IMPORT ATP-BINDING PROTEIN FHUC"/>
    <property type="match status" value="1"/>
</dbReference>
<evidence type="ECO:0000313" key="13">
    <source>
        <dbReference type="Proteomes" id="UP000252792"/>
    </source>
</evidence>
<dbReference type="GO" id="GO:0005524">
    <property type="term" value="F:ATP binding"/>
    <property type="evidence" value="ECO:0007669"/>
    <property type="project" value="UniProtKB-KW"/>
</dbReference>
<dbReference type="OrthoDB" id="6461291at2"/>
<keyword evidence="8" id="KW-0408">Iron</keyword>
<reference evidence="12 13" key="1">
    <citation type="submission" date="2018-06" db="EMBL/GenBank/DDBJ databases">
        <title>Genomic Encyclopedia of Type Strains, Phase III (KMG-III): the genomes of soil and plant-associated and newly described type strains.</title>
        <authorList>
            <person name="Whitman W."/>
        </authorList>
    </citation>
    <scope>NUCLEOTIDE SEQUENCE [LARGE SCALE GENOMIC DNA]</scope>
    <source>
        <strain evidence="12 13">CECT 7377</strain>
    </source>
</reference>
<dbReference type="GO" id="GO:0005886">
    <property type="term" value="C:plasma membrane"/>
    <property type="evidence" value="ECO:0007669"/>
    <property type="project" value="UniProtKB-SubCell"/>
</dbReference>
<keyword evidence="6" id="KW-0547">Nucleotide-binding</keyword>
<keyword evidence="7 12" id="KW-0067">ATP-binding</keyword>
<dbReference type="PROSITE" id="PS00211">
    <property type="entry name" value="ABC_TRANSPORTER_1"/>
    <property type="match status" value="1"/>
</dbReference>
<keyword evidence="9" id="KW-0406">Ion transport</keyword>
<organism evidence="12 13">
    <name type="scientific">Marinomonas rhizomae</name>
    <dbReference type="NCBI Taxonomy" id="491948"/>
    <lineage>
        <taxon>Bacteria</taxon>
        <taxon>Pseudomonadati</taxon>
        <taxon>Pseudomonadota</taxon>
        <taxon>Gammaproteobacteria</taxon>
        <taxon>Oceanospirillales</taxon>
        <taxon>Oceanospirillaceae</taxon>
        <taxon>Marinomonas</taxon>
    </lineage>
</organism>
<keyword evidence="5" id="KW-0410">Iron transport</keyword>
<protein>
    <submittedName>
        <fullName evidence="12">Iron complex transport system ATP-binding protein</fullName>
    </submittedName>
</protein>
<dbReference type="Proteomes" id="UP000252792">
    <property type="component" value="Unassembled WGS sequence"/>
</dbReference>
<dbReference type="Gene3D" id="3.40.50.300">
    <property type="entry name" value="P-loop containing nucleotide triphosphate hydrolases"/>
    <property type="match status" value="1"/>
</dbReference>
<proteinExistence type="inferred from homology"/>
<dbReference type="PROSITE" id="PS50893">
    <property type="entry name" value="ABC_TRANSPORTER_2"/>
    <property type="match status" value="1"/>
</dbReference>
<dbReference type="GO" id="GO:0016887">
    <property type="term" value="F:ATP hydrolysis activity"/>
    <property type="evidence" value="ECO:0007669"/>
    <property type="project" value="InterPro"/>
</dbReference>
<gene>
    <name evidence="12" type="ORF">DFP80_101198</name>
</gene>
<accession>A0A366JFI3</accession>
<comment type="subcellular location">
    <subcellularLocation>
        <location evidence="1">Cell membrane</location>
        <topology evidence="1">Peripheral membrane protein</topology>
    </subcellularLocation>
</comment>
<dbReference type="RefSeq" id="WP_113914942.1">
    <property type="nucleotide sequence ID" value="NZ_QNSE01000001.1"/>
</dbReference>
<evidence type="ECO:0000259" key="11">
    <source>
        <dbReference type="PROSITE" id="PS50893"/>
    </source>
</evidence>
<dbReference type="AlphaFoldDB" id="A0A366JFI3"/>
<evidence type="ECO:0000256" key="4">
    <source>
        <dbReference type="ARBA" id="ARBA00022475"/>
    </source>
</evidence>
<sequence>MIEIQNVGFKRAEKIILETTQLTLGTKQSIALIGPNGAGKSTLLSLMARLLPLQTGQIRYDNLDISTTPSQIMARKVGILQQHSHFMSRLTVQDLLLYARYPYHKGRPKSEDHDVVEQMLAYFELSKFRTTFLDELSGGQRQMALVAMVFCQGTDYILLDEPLNNLDMYHARHLMTTLRRAIVDWNKTIVVVLHDINYASLYADQIIALKQGAILFQGTPDEVLTHENIQALYGVDVDIIEHQGKRLSVHF</sequence>
<evidence type="ECO:0000313" key="12">
    <source>
        <dbReference type="EMBL" id="RBP85703.1"/>
    </source>
</evidence>
<evidence type="ECO:0000256" key="9">
    <source>
        <dbReference type="ARBA" id="ARBA00023065"/>
    </source>
</evidence>
<comment type="caution">
    <text evidence="12">The sequence shown here is derived from an EMBL/GenBank/DDBJ whole genome shotgun (WGS) entry which is preliminary data.</text>
</comment>
<keyword evidence="4" id="KW-1003">Cell membrane</keyword>
<evidence type="ECO:0000256" key="2">
    <source>
        <dbReference type="ARBA" id="ARBA00005417"/>
    </source>
</evidence>
<dbReference type="InterPro" id="IPR003439">
    <property type="entry name" value="ABC_transporter-like_ATP-bd"/>
</dbReference>
<evidence type="ECO:0000256" key="1">
    <source>
        <dbReference type="ARBA" id="ARBA00004202"/>
    </source>
</evidence>
<evidence type="ECO:0000256" key="10">
    <source>
        <dbReference type="ARBA" id="ARBA00023136"/>
    </source>
</evidence>
<keyword evidence="10" id="KW-0472">Membrane</keyword>
<name>A0A366JFI3_9GAMM</name>
<evidence type="ECO:0000256" key="7">
    <source>
        <dbReference type="ARBA" id="ARBA00022840"/>
    </source>
</evidence>
<dbReference type="Pfam" id="PF00005">
    <property type="entry name" value="ABC_tran"/>
    <property type="match status" value="1"/>
</dbReference>
<dbReference type="PANTHER" id="PTHR42771:SF3">
    <property type="entry name" value="PETROBACTIN IMPORT ATP-BINDING PROTEIN YCLP"/>
    <property type="match status" value="1"/>
</dbReference>
<dbReference type="InterPro" id="IPR003593">
    <property type="entry name" value="AAA+_ATPase"/>
</dbReference>
<dbReference type="SUPFAM" id="SSF52540">
    <property type="entry name" value="P-loop containing nucleoside triphosphate hydrolases"/>
    <property type="match status" value="1"/>
</dbReference>